<evidence type="ECO:0000313" key="9">
    <source>
        <dbReference type="EMBL" id="KAK8836143.1"/>
    </source>
</evidence>
<evidence type="ECO:0000313" key="10">
    <source>
        <dbReference type="Proteomes" id="UP001470230"/>
    </source>
</evidence>
<keyword evidence="10" id="KW-1185">Reference proteome</keyword>
<comment type="subcellular location">
    <subcellularLocation>
        <location evidence="1 5">Nucleus</location>
    </subcellularLocation>
</comment>
<comment type="similarity">
    <text evidence="2 5">Belongs to the MND1 family.</text>
</comment>
<dbReference type="EMBL" id="JAPFFF010000068">
    <property type="protein sequence ID" value="KAK8836143.1"/>
    <property type="molecule type" value="Genomic_DNA"/>
</dbReference>
<reference evidence="9 10" key="1">
    <citation type="submission" date="2024-04" db="EMBL/GenBank/DDBJ databases">
        <title>Tritrichomonas musculus Genome.</title>
        <authorList>
            <person name="Alves-Ferreira E."/>
            <person name="Grigg M."/>
            <person name="Lorenzi H."/>
            <person name="Galac M."/>
        </authorList>
    </citation>
    <scope>NUCLEOTIDE SEQUENCE [LARGE SCALE GENOMIC DNA]</scope>
    <source>
        <strain evidence="9 10">EAF2021</strain>
    </source>
</reference>
<dbReference type="InterPro" id="IPR005647">
    <property type="entry name" value="Mnd1"/>
</dbReference>
<dbReference type="Pfam" id="PF18517">
    <property type="entry name" value="LZ3wCH"/>
    <property type="match status" value="1"/>
</dbReference>
<name>A0ABR2GQC7_9EUKA</name>
<accession>A0ABR2GQC7</accession>
<protein>
    <submittedName>
        <fullName evidence="9">Meiotic nuclear division protein 1</fullName>
    </submittedName>
</protein>
<comment type="caution">
    <text evidence="9">The sequence shown here is derived from an EMBL/GenBank/DDBJ whole genome shotgun (WGS) entry which is preliminary data.</text>
</comment>
<feature type="coiled-coil region" evidence="6">
    <location>
        <begin position="79"/>
        <end position="147"/>
    </location>
</feature>
<dbReference type="Pfam" id="PF03962">
    <property type="entry name" value="Mnd1"/>
    <property type="match status" value="1"/>
</dbReference>
<dbReference type="PIRSF" id="PIRSF026991">
    <property type="entry name" value="Mnd1"/>
    <property type="match status" value="1"/>
</dbReference>
<keyword evidence="4 5" id="KW-0539">Nucleus</keyword>
<gene>
    <name evidence="9" type="ORF">M9Y10_039956</name>
</gene>
<evidence type="ECO:0000256" key="1">
    <source>
        <dbReference type="ARBA" id="ARBA00004123"/>
    </source>
</evidence>
<evidence type="ECO:0000256" key="3">
    <source>
        <dbReference type="ARBA" id="ARBA00023054"/>
    </source>
</evidence>
<dbReference type="InterPro" id="IPR040661">
    <property type="entry name" value="LZ3wCH"/>
</dbReference>
<evidence type="ECO:0000259" key="7">
    <source>
        <dbReference type="Pfam" id="PF03962"/>
    </source>
</evidence>
<evidence type="ECO:0000256" key="4">
    <source>
        <dbReference type="ARBA" id="ARBA00023242"/>
    </source>
</evidence>
<dbReference type="Proteomes" id="UP001470230">
    <property type="component" value="Unassembled WGS sequence"/>
</dbReference>
<evidence type="ECO:0000256" key="6">
    <source>
        <dbReference type="SAM" id="Coils"/>
    </source>
</evidence>
<evidence type="ECO:0000256" key="5">
    <source>
        <dbReference type="PIRNR" id="PIRNR026991"/>
    </source>
</evidence>
<organism evidence="9 10">
    <name type="scientific">Tritrichomonas musculus</name>
    <dbReference type="NCBI Taxonomy" id="1915356"/>
    <lineage>
        <taxon>Eukaryota</taxon>
        <taxon>Metamonada</taxon>
        <taxon>Parabasalia</taxon>
        <taxon>Tritrichomonadida</taxon>
        <taxon>Tritrichomonadidae</taxon>
        <taxon>Tritrichomonas</taxon>
    </lineage>
</organism>
<keyword evidence="3 6" id="KW-0175">Coiled coil</keyword>
<feature type="domain" description="Leucine zipper with capping helix" evidence="8">
    <location>
        <begin position="155"/>
        <end position="204"/>
    </location>
</feature>
<comment type="function">
    <text evidence="5">Required for proper homologous chromosome pairing and efficient cross-over and intragenic recombination during meiosis.</text>
</comment>
<dbReference type="InterPro" id="IPR040453">
    <property type="entry name" value="Mnd1_HTH"/>
</dbReference>
<evidence type="ECO:0000259" key="8">
    <source>
        <dbReference type="Pfam" id="PF18517"/>
    </source>
</evidence>
<feature type="domain" description="Mnd1 HTH" evidence="7">
    <location>
        <begin position="16"/>
        <end position="75"/>
    </location>
</feature>
<sequence length="205" mass="24089">MSRKKGMSRSEKLNAMQNLIMKSNDIWTLKELEKECPKKIGVQSMVVKEILQELVDCDLVSGDKIGSGNFYWCFQSEAYNKRQVEFDKLTKQIEDLESEITKNEKEISELSIGRDITDERTIIEDEVKKFENQLAEIQKDIDKYKIFSPEHLKMLKRQVFVAIESVNRWTDNIFSCRSYSIKKLGIFQNQFNQAFEIDDTLDYIS</sequence>
<evidence type="ECO:0000256" key="2">
    <source>
        <dbReference type="ARBA" id="ARBA00005981"/>
    </source>
</evidence>
<proteinExistence type="inferred from homology"/>